<dbReference type="AlphaFoldDB" id="A0A5Q4VJ13"/>
<protein>
    <submittedName>
        <fullName evidence="2">DUF3450 domain-containing protein</fullName>
    </submittedName>
</protein>
<feature type="chain" id="PRO_5024331786" evidence="1">
    <location>
        <begin position="28"/>
        <end position="253"/>
    </location>
</feature>
<name>A0A5Q4VJ13_9BACT</name>
<dbReference type="Pfam" id="PF11932">
    <property type="entry name" value="DUF3450"/>
    <property type="match status" value="1"/>
</dbReference>
<gene>
    <name evidence="2" type="ORF">FIM25_01190</name>
</gene>
<comment type="caution">
    <text evidence="2">The sequence shown here is derived from an EMBL/GenBank/DDBJ whole genome shotgun (WGS) entry which is preliminary data.</text>
</comment>
<sequence>MKKIRQSCFCLCLAGICLLSAGRVVQAGVLEEMDSVLTVALDAQAEADAFLRERQEEEAFLMRLRMEVEALHFENHMLEKRIAGQHQKLEGLEAASDPGRVARLVEPMLGKLAAALEERMETLPPFGMEARKMRVQRLREAMEDGEKNTEDRFRLLLDCMEAELNLGVFPDMEPGIWEKEGETLRGLFLHLGAAGLFFLSPDGDIVARWDGETRNFHLLESREARAVERALAMVERRMPTELISLPVSLQEVP</sequence>
<dbReference type="OrthoDB" id="5880116at2"/>
<reference evidence="2 3" key="1">
    <citation type="submission" date="2019-06" db="EMBL/GenBank/DDBJ databases">
        <title>Desulfobotulus mexicanus sp. nov., a novel sulfate-reducing bacterium isolated from the sediment of an alkaline crater lake in Mexico.</title>
        <authorList>
            <person name="Hirschler-Rea A."/>
        </authorList>
    </citation>
    <scope>NUCLEOTIDE SEQUENCE [LARGE SCALE GENOMIC DNA]</scope>
    <source>
        <strain evidence="2 3">PAR22N</strain>
    </source>
</reference>
<dbReference type="RefSeq" id="WP_139445322.1">
    <property type="nucleotide sequence ID" value="NZ_VDMB01000001.1"/>
</dbReference>
<proteinExistence type="predicted"/>
<dbReference type="Proteomes" id="UP000321899">
    <property type="component" value="Unassembled WGS sequence"/>
</dbReference>
<evidence type="ECO:0000313" key="3">
    <source>
        <dbReference type="Proteomes" id="UP000321899"/>
    </source>
</evidence>
<accession>A0A5Q4VJ13</accession>
<evidence type="ECO:0000256" key="1">
    <source>
        <dbReference type="SAM" id="SignalP"/>
    </source>
</evidence>
<dbReference type="InterPro" id="IPR016866">
    <property type="entry name" value="UCP028069"/>
</dbReference>
<keyword evidence="3" id="KW-1185">Reference proteome</keyword>
<feature type="signal peptide" evidence="1">
    <location>
        <begin position="1"/>
        <end position="27"/>
    </location>
</feature>
<organism evidence="2 3">
    <name type="scientific">Desulfobotulus mexicanus</name>
    <dbReference type="NCBI Taxonomy" id="2586642"/>
    <lineage>
        <taxon>Bacteria</taxon>
        <taxon>Pseudomonadati</taxon>
        <taxon>Thermodesulfobacteriota</taxon>
        <taxon>Desulfobacteria</taxon>
        <taxon>Desulfobacterales</taxon>
        <taxon>Desulfobacteraceae</taxon>
        <taxon>Desulfobotulus</taxon>
    </lineage>
</organism>
<dbReference type="EMBL" id="VDMB01000001">
    <property type="protein sequence ID" value="TYT76197.1"/>
    <property type="molecule type" value="Genomic_DNA"/>
</dbReference>
<keyword evidence="1" id="KW-0732">Signal</keyword>
<evidence type="ECO:0000313" key="2">
    <source>
        <dbReference type="EMBL" id="TYT76197.1"/>
    </source>
</evidence>